<dbReference type="InterPro" id="IPR049660">
    <property type="entry name" value="ZorD-like_t1"/>
</dbReference>
<evidence type="ECO:0000313" key="5">
    <source>
        <dbReference type="EMBL" id="KHJ69398.1"/>
    </source>
</evidence>
<evidence type="ECO:0000259" key="4">
    <source>
        <dbReference type="PROSITE" id="PS51194"/>
    </source>
</evidence>
<dbReference type="EMBL" id="JTJJ01000016">
    <property type="protein sequence ID" value="KHJ69398.1"/>
    <property type="molecule type" value="Genomic_DNA"/>
</dbReference>
<dbReference type="InterPro" id="IPR014001">
    <property type="entry name" value="Helicase_ATP-bd"/>
</dbReference>
<name>A0A0B1R8N2_9GAMM</name>
<dbReference type="PANTHER" id="PTHR45629:SF7">
    <property type="entry name" value="DNA EXCISION REPAIR PROTEIN ERCC-6-RELATED"/>
    <property type="match status" value="1"/>
</dbReference>
<gene>
    <name evidence="5" type="ORF">QU24_03620</name>
</gene>
<reference evidence="5 6" key="1">
    <citation type="submission" date="2014-11" db="EMBL/GenBank/DDBJ databases">
        <title>Genome sequencing of Pantoea rodasii ND03.</title>
        <authorList>
            <person name="Muhamad Yunos N.Y."/>
            <person name="Chan K.-G."/>
        </authorList>
    </citation>
    <scope>NUCLEOTIDE SEQUENCE [LARGE SCALE GENOMIC DNA]</scope>
    <source>
        <strain evidence="5 6">ND03</strain>
    </source>
</reference>
<dbReference type="RefSeq" id="WP_039328514.1">
    <property type="nucleotide sequence ID" value="NZ_JTJJ01000016.1"/>
</dbReference>
<dbReference type="InterPro" id="IPR050496">
    <property type="entry name" value="SNF2_RAD54_helicase_repair"/>
</dbReference>
<dbReference type="PROSITE" id="PS51192">
    <property type="entry name" value="HELICASE_ATP_BIND_1"/>
    <property type="match status" value="1"/>
</dbReference>
<dbReference type="CDD" id="cd18793">
    <property type="entry name" value="SF2_C_SNF"/>
    <property type="match status" value="1"/>
</dbReference>
<dbReference type="Pfam" id="PF00271">
    <property type="entry name" value="Helicase_C"/>
    <property type="match status" value="1"/>
</dbReference>
<dbReference type="GO" id="GO:0004386">
    <property type="term" value="F:helicase activity"/>
    <property type="evidence" value="ECO:0007669"/>
    <property type="project" value="UniProtKB-KW"/>
</dbReference>
<dbReference type="GO" id="GO:0005524">
    <property type="term" value="F:ATP binding"/>
    <property type="evidence" value="ECO:0007669"/>
    <property type="project" value="InterPro"/>
</dbReference>
<dbReference type="PROSITE" id="PS51194">
    <property type="entry name" value="HELICASE_CTER"/>
    <property type="match status" value="1"/>
</dbReference>
<dbReference type="InterPro" id="IPR049730">
    <property type="entry name" value="SNF2/RAD54-like_C"/>
</dbReference>
<keyword evidence="2 5" id="KW-0547">Nucleotide-binding</keyword>
<dbReference type="AlphaFoldDB" id="A0A0B1R8N2"/>
<evidence type="ECO:0000313" key="6">
    <source>
        <dbReference type="Proteomes" id="UP000030853"/>
    </source>
</evidence>
<feature type="domain" description="Helicase C-terminal" evidence="4">
    <location>
        <begin position="904"/>
        <end position="1062"/>
    </location>
</feature>
<dbReference type="GO" id="GO:0016787">
    <property type="term" value="F:hydrolase activity"/>
    <property type="evidence" value="ECO:0007669"/>
    <property type="project" value="UniProtKB-KW"/>
</dbReference>
<dbReference type="InterPro" id="IPR000330">
    <property type="entry name" value="SNF2_N"/>
</dbReference>
<evidence type="ECO:0000259" key="3">
    <source>
        <dbReference type="PROSITE" id="PS51192"/>
    </source>
</evidence>
<dbReference type="InterPro" id="IPR038718">
    <property type="entry name" value="SNF2-like_sf"/>
</dbReference>
<dbReference type="InterPro" id="IPR001650">
    <property type="entry name" value="Helicase_C-like"/>
</dbReference>
<keyword evidence="2 5" id="KW-0067">ATP-binding</keyword>
<evidence type="ECO:0000256" key="2">
    <source>
        <dbReference type="ARBA" id="ARBA00022806"/>
    </source>
</evidence>
<dbReference type="Proteomes" id="UP000030853">
    <property type="component" value="Unassembled WGS sequence"/>
</dbReference>
<evidence type="ECO:0000256" key="1">
    <source>
        <dbReference type="ARBA" id="ARBA00022801"/>
    </source>
</evidence>
<organism evidence="5 6">
    <name type="scientific">Pantoea rodasii</name>
    <dbReference type="NCBI Taxonomy" id="1076549"/>
    <lineage>
        <taxon>Bacteria</taxon>
        <taxon>Pseudomonadati</taxon>
        <taxon>Pseudomonadota</taxon>
        <taxon>Gammaproteobacteria</taxon>
        <taxon>Enterobacterales</taxon>
        <taxon>Erwiniaceae</taxon>
        <taxon>Pantoea</taxon>
    </lineage>
</organism>
<dbReference type="Gene3D" id="3.40.50.300">
    <property type="entry name" value="P-loop containing nucleotide triphosphate hydrolases"/>
    <property type="match status" value="1"/>
</dbReference>
<keyword evidence="1" id="KW-0378">Hydrolase</keyword>
<feature type="domain" description="Helicase ATP-binding" evidence="3">
    <location>
        <begin position="596"/>
        <end position="779"/>
    </location>
</feature>
<dbReference type="Pfam" id="PF00176">
    <property type="entry name" value="SNF2-rel_dom"/>
    <property type="match status" value="1"/>
</dbReference>
<proteinExistence type="predicted"/>
<comment type="caution">
    <text evidence="5">The sequence shown here is derived from an EMBL/GenBank/DDBJ whole genome shotgun (WGS) entry which is preliminary data.</text>
</comment>
<accession>A0A0B1R8N2</accession>
<protein>
    <submittedName>
        <fullName evidence="5">Helicase</fullName>
    </submittedName>
</protein>
<dbReference type="SMART" id="SM00490">
    <property type="entry name" value="HELICc"/>
    <property type="match status" value="1"/>
</dbReference>
<dbReference type="SMART" id="SM00487">
    <property type="entry name" value="DEXDc"/>
    <property type="match status" value="1"/>
</dbReference>
<dbReference type="SUPFAM" id="SSF52540">
    <property type="entry name" value="P-loop containing nucleoside triphosphate hydrolases"/>
    <property type="match status" value="2"/>
</dbReference>
<dbReference type="InterPro" id="IPR027417">
    <property type="entry name" value="P-loop_NTPase"/>
</dbReference>
<dbReference type="NCBIfam" id="NF041790">
    <property type="entry name" value="anti-phage_ZorD"/>
    <property type="match status" value="1"/>
</dbReference>
<keyword evidence="2 5" id="KW-0347">Helicase</keyword>
<sequence>MLKRLLSKLTGNRQQIERHLKNQYQVEDNGLSFPLSLVDVPELWALASWLEQLAEEDYLISLTDRWLLSWDALYRLLEDEEHASSLPLIGVPEVLPLRASLNSRGALSDSDFRVWIAEWATLPARKPIRFSRTGAILTHENQQYLLSRENWALIQATEQLSAQQSQTPGETTNQLGWAAIRKCAKQAAAKFDDYLEKTHVVKPTSLSLRLRKATVADTAVIEIEPHFEDQPANWLGSFDKNSQVHDSYRIPGENGELSHVIIPPEVKEVLNLIHSIPGRRVAGSEALSFVRNPYTFLGEDAASVIAPEEHEQALFDAHIFFHHFRLQPRLNDENKIEDITLVLEPVSPVPQPEVTFLFSAPWELDKFVQALGISVAAQMPAGSWQGYELELSQFTEQQWHYCQSLLSRWQQEIEGKEFDDVLDIDKYGDRVIGIGEFEKISSPWLTKAQSENWLPDDIDFSTFSVETLDGWQPENLHHLDELQERIIQAEAAGETHIISPWNDAELPLDAAKTFSKNWEKQQNTANESQGNVDVKAARAVLKIEQNIEEAAYIKQRRDSLLNARHAEPEIPLSLKEHIQLKDHQRKGVAWLQQLFLLSPQETAGCLLADDMGLGKTLQILSFLVWFIEKFPQEPPSLIVAPVSLLDNWERELDNFFYTAGIPVLKLYGETIKAVKYPKQAIPAHLQSQGIKNLLKPGWQGEAKIILTTYETLRDQEFSLARQPWSIMVCDEAQKIKNPAALITHAANAVQARFKVACTGTPVENTLVDLWSLFDFAQPGLLGALNEFGKHYVRPIENEDGRDTERLESLRALIDPQTLRRTKEEVARDLPQKIEVESCKQLTLSGVQKQLYLSSVANWQQQQALSEGMQQAGTGMLGLLHRLKLICAHPAVVNPEPRFRDNSPKLNWLLKILAEIKHTTKDKVIIFTELRDLQRELQHAIHQKFGFRPVIINGDTSTKSQSQNSRQRLIDDFQAQPGFGVIILSTVAVGFGVNVQKANHVIHFTRCWNPAKEDQATDRAYRIGQTKDVYVYYPTVRDSEIITFEETLDDLLQRRRALARDMLCATPDLSGADFEAVVARKPSI</sequence>
<dbReference type="Gene3D" id="3.40.50.10810">
    <property type="entry name" value="Tandem AAA-ATPase domain"/>
    <property type="match status" value="1"/>
</dbReference>
<dbReference type="PANTHER" id="PTHR45629">
    <property type="entry name" value="SNF2/RAD54 FAMILY MEMBER"/>
    <property type="match status" value="1"/>
</dbReference>